<evidence type="ECO:0000259" key="9">
    <source>
        <dbReference type="PROSITE" id="PS51819"/>
    </source>
</evidence>
<keyword evidence="4 8" id="KW-0058">Aromatic hydrocarbons catabolism</keyword>
<dbReference type="Pfam" id="PF00903">
    <property type="entry name" value="Glyoxalase"/>
    <property type="match status" value="2"/>
</dbReference>
<sequence>MTTESFAPETHMGRLELRVRDMERQLAFYTEGVGLEPISDEPGAVTLGHGGRPIVRLTESKDLRPARRNEAGLFHTAVLYDDPKALARTVVSMANSYADRYAGTGDHLVSEAFYFTDPEGNGVELYHDRPRDQWTWIDGKVQMDTLYVDPNEFVNRHLAGVDLATMAPTEATLGHVHLQVGDLESARGFYVNGLGFDETFAMPGNALFVSAGGYHHHMAMNVWNSAGAGPRQNTLGMGVVDILVPQSDELGRAEERLRHKGFQPTFDGRTMSVLDPWNNEIRLSVG</sequence>
<dbReference type="InterPro" id="IPR018146">
    <property type="entry name" value="Glyoxalase_1_CS"/>
</dbReference>
<keyword evidence="3" id="KW-0479">Metal-binding</keyword>
<dbReference type="InterPro" id="IPR037523">
    <property type="entry name" value="VOC_core"/>
</dbReference>
<dbReference type="AlphaFoldDB" id="A0A1Q2CYC3"/>
<dbReference type="PANTHER" id="PTHR43279">
    <property type="entry name" value="CATECHOL-2,3-DIOXYGENASE"/>
    <property type="match status" value="1"/>
</dbReference>
<feature type="domain" description="VOC" evidence="9">
    <location>
        <begin position="172"/>
        <end position="286"/>
    </location>
</feature>
<dbReference type="GO" id="GO:0008198">
    <property type="term" value="F:ferrous iron binding"/>
    <property type="evidence" value="ECO:0007669"/>
    <property type="project" value="InterPro"/>
</dbReference>
<dbReference type="GO" id="GO:0051213">
    <property type="term" value="F:dioxygenase activity"/>
    <property type="evidence" value="ECO:0007669"/>
    <property type="project" value="UniProtKB-KW"/>
</dbReference>
<dbReference type="Gene3D" id="3.10.180.10">
    <property type="entry name" value="2,3-Dihydroxybiphenyl 1,2-Dioxygenase, domain 1"/>
    <property type="match status" value="2"/>
</dbReference>
<name>A0A1Q2CYC3_9ACTN</name>
<dbReference type="GO" id="GO:0004462">
    <property type="term" value="F:lactoylglutathione lyase activity"/>
    <property type="evidence" value="ECO:0007669"/>
    <property type="project" value="InterPro"/>
</dbReference>
<comment type="cofactor">
    <cofactor evidence="1 8">
        <name>Fe(2+)</name>
        <dbReference type="ChEBI" id="CHEBI:29033"/>
    </cofactor>
</comment>
<keyword evidence="7 8" id="KW-0408">Iron</keyword>
<keyword evidence="5 8" id="KW-0223">Dioxygenase</keyword>
<evidence type="ECO:0000256" key="1">
    <source>
        <dbReference type="ARBA" id="ARBA00001954"/>
    </source>
</evidence>
<evidence type="ECO:0000256" key="5">
    <source>
        <dbReference type="ARBA" id="ARBA00022964"/>
    </source>
</evidence>
<evidence type="ECO:0000256" key="2">
    <source>
        <dbReference type="ARBA" id="ARBA00008784"/>
    </source>
</evidence>
<dbReference type="InterPro" id="IPR004360">
    <property type="entry name" value="Glyas_Fos-R_dOase_dom"/>
</dbReference>
<evidence type="ECO:0000256" key="7">
    <source>
        <dbReference type="ARBA" id="ARBA00023004"/>
    </source>
</evidence>
<reference evidence="10 11" key="1">
    <citation type="journal article" date="2008" name="Int. J. Syst. Evol. Microbiol.">
        <title>Tessaracoccus flavescens sp. nov., isolated from marine sediment.</title>
        <authorList>
            <person name="Lee D.W."/>
            <person name="Lee S.D."/>
        </authorList>
    </citation>
    <scope>NUCLEOTIDE SEQUENCE [LARGE SCALE GENOMIC DNA]</scope>
    <source>
        <strain evidence="10 11">SST-39T</strain>
    </source>
</reference>
<dbReference type="PANTHER" id="PTHR43279:SF1">
    <property type="entry name" value="CATECHOL-2,3-DIOXYGENASE"/>
    <property type="match status" value="1"/>
</dbReference>
<dbReference type="InterPro" id="IPR000486">
    <property type="entry name" value="Xdiol_ring_cleave_dOase_1/2"/>
</dbReference>
<accession>A0A1Q2CYC3</accession>
<dbReference type="KEGG" id="tfa:BW733_09885"/>
<dbReference type="InterPro" id="IPR029068">
    <property type="entry name" value="Glyas_Bleomycin-R_OHBP_Dase"/>
</dbReference>
<organism evidence="10 11">
    <name type="scientific">Tessaracoccus flavescens</name>
    <dbReference type="NCBI Taxonomy" id="399497"/>
    <lineage>
        <taxon>Bacteria</taxon>
        <taxon>Bacillati</taxon>
        <taxon>Actinomycetota</taxon>
        <taxon>Actinomycetes</taxon>
        <taxon>Propionibacteriales</taxon>
        <taxon>Propionibacteriaceae</taxon>
        <taxon>Tessaracoccus</taxon>
    </lineage>
</organism>
<protein>
    <submittedName>
        <fullName evidence="10">Glyoxalase</fullName>
    </submittedName>
</protein>
<evidence type="ECO:0000256" key="8">
    <source>
        <dbReference type="RuleBase" id="RU000683"/>
    </source>
</evidence>
<dbReference type="PROSITE" id="PS00934">
    <property type="entry name" value="GLYOXALASE_I_1"/>
    <property type="match status" value="1"/>
</dbReference>
<comment type="similarity">
    <text evidence="2 8">Belongs to the extradiol ring-cleavage dioxygenase family.</text>
</comment>
<dbReference type="SUPFAM" id="SSF54593">
    <property type="entry name" value="Glyoxalase/Bleomycin resistance protein/Dihydroxybiphenyl dioxygenase"/>
    <property type="match status" value="2"/>
</dbReference>
<evidence type="ECO:0000256" key="6">
    <source>
        <dbReference type="ARBA" id="ARBA00023002"/>
    </source>
</evidence>
<dbReference type="EMBL" id="CP019607">
    <property type="protein sequence ID" value="AQP51090.1"/>
    <property type="molecule type" value="Genomic_DNA"/>
</dbReference>
<evidence type="ECO:0000256" key="4">
    <source>
        <dbReference type="ARBA" id="ARBA00022797"/>
    </source>
</evidence>
<keyword evidence="6 8" id="KW-0560">Oxidoreductase</keyword>
<evidence type="ECO:0000313" key="11">
    <source>
        <dbReference type="Proteomes" id="UP000188235"/>
    </source>
</evidence>
<dbReference type="STRING" id="399497.BW733_09885"/>
<evidence type="ECO:0000313" key="10">
    <source>
        <dbReference type="EMBL" id="AQP51090.1"/>
    </source>
</evidence>
<keyword evidence="11" id="KW-1185">Reference proteome</keyword>
<gene>
    <name evidence="10" type="ORF">BW733_09885</name>
</gene>
<dbReference type="RefSeq" id="WP_077350071.1">
    <property type="nucleotide sequence ID" value="NZ_CP019607.1"/>
</dbReference>
<dbReference type="Proteomes" id="UP000188235">
    <property type="component" value="Chromosome"/>
</dbReference>
<proteinExistence type="inferred from homology"/>
<feature type="domain" description="VOC" evidence="9">
    <location>
        <begin position="11"/>
        <end position="128"/>
    </location>
</feature>
<dbReference type="PROSITE" id="PS00082">
    <property type="entry name" value="EXTRADIOL_DIOXYGENAS"/>
    <property type="match status" value="1"/>
</dbReference>
<dbReference type="PROSITE" id="PS51819">
    <property type="entry name" value="VOC"/>
    <property type="match status" value="2"/>
</dbReference>
<evidence type="ECO:0000256" key="3">
    <source>
        <dbReference type="ARBA" id="ARBA00022723"/>
    </source>
</evidence>